<reference evidence="1 2" key="1">
    <citation type="submission" date="2018-07" db="EMBL/GenBank/DDBJ databases">
        <title>Mechanisms of high-level aminoglycoside resistance among Gram-negative pathogens in Brazil.</title>
        <authorList>
            <person name="Ballaben A.S."/>
            <person name="Darini A.L.C."/>
            <person name="Doi Y."/>
        </authorList>
    </citation>
    <scope>NUCLEOTIDE SEQUENCE [LARGE SCALE GENOMIC DNA]</scope>
    <source>
        <strain evidence="1 2">B2-305</strain>
    </source>
</reference>
<dbReference type="PANTHER" id="PTHR30189:SF1">
    <property type="entry name" value="LPS-ASSEMBLY PROTEIN LPTD"/>
    <property type="match status" value="1"/>
</dbReference>
<gene>
    <name evidence="1" type="ORF">DT376_45710</name>
</gene>
<comment type="caution">
    <text evidence="1">The sequence shown here is derived from an EMBL/GenBank/DDBJ whole genome shotgun (WGS) entry which is preliminary data.</text>
</comment>
<feature type="non-terminal residue" evidence="1">
    <location>
        <position position="1"/>
    </location>
</feature>
<proteinExistence type="predicted"/>
<evidence type="ECO:0000313" key="1">
    <source>
        <dbReference type="EMBL" id="RCI62948.1"/>
    </source>
</evidence>
<dbReference type="Proteomes" id="UP000253594">
    <property type="component" value="Unassembled WGS sequence"/>
</dbReference>
<dbReference type="InterPro" id="IPR050218">
    <property type="entry name" value="LptD"/>
</dbReference>
<dbReference type="AlphaFoldDB" id="A0A367LT57"/>
<protein>
    <submittedName>
        <fullName evidence="1">LPS-assembly protein LptD</fullName>
    </submittedName>
</protein>
<dbReference type="PANTHER" id="PTHR30189">
    <property type="entry name" value="LPS-ASSEMBLY PROTEIN"/>
    <property type="match status" value="1"/>
</dbReference>
<organism evidence="1 2">
    <name type="scientific">Pseudomonas aeruginosa</name>
    <dbReference type="NCBI Taxonomy" id="287"/>
    <lineage>
        <taxon>Bacteria</taxon>
        <taxon>Pseudomonadati</taxon>
        <taxon>Pseudomonadota</taxon>
        <taxon>Gammaproteobacteria</taxon>
        <taxon>Pseudomonadales</taxon>
        <taxon>Pseudomonadaceae</taxon>
        <taxon>Pseudomonas</taxon>
    </lineage>
</organism>
<evidence type="ECO:0000313" key="2">
    <source>
        <dbReference type="Proteomes" id="UP000253594"/>
    </source>
</evidence>
<dbReference type="EMBL" id="QORE01004256">
    <property type="protein sequence ID" value="RCI62948.1"/>
    <property type="molecule type" value="Genomic_DNA"/>
</dbReference>
<dbReference type="GO" id="GO:0009279">
    <property type="term" value="C:cell outer membrane"/>
    <property type="evidence" value="ECO:0007669"/>
    <property type="project" value="TreeGrafter"/>
</dbReference>
<accession>A0A367LT57</accession>
<name>A0A367LT57_PSEAI</name>
<sequence length="75" mass="8125">GELVGNVKLRDKGMLVVGDHAQVQLDNGEAQVDNAEYVIHKAHARGSALYAKRSENAIIMLKDGTYTRCEPSSNA</sequence>
<dbReference type="GO" id="GO:1990351">
    <property type="term" value="C:transporter complex"/>
    <property type="evidence" value="ECO:0007669"/>
    <property type="project" value="TreeGrafter"/>
</dbReference>
<feature type="non-terminal residue" evidence="1">
    <location>
        <position position="75"/>
    </location>
</feature>